<evidence type="ECO:0000256" key="4">
    <source>
        <dbReference type="ARBA" id="ARBA00022833"/>
    </source>
</evidence>
<keyword evidence="5" id="KW-0156">Chromatin regulator</keyword>
<dbReference type="Gene3D" id="2.60.120.650">
    <property type="entry name" value="Cupin"/>
    <property type="match status" value="1"/>
</dbReference>
<dbReference type="STRING" id="34508.A0A4U5PIW6"/>
<dbReference type="GO" id="GO:0051213">
    <property type="term" value="F:dioxygenase activity"/>
    <property type="evidence" value="ECO:0007669"/>
    <property type="project" value="UniProtKB-KW"/>
</dbReference>
<dbReference type="InterPro" id="IPR041070">
    <property type="entry name" value="JHD"/>
</dbReference>
<evidence type="ECO:0000256" key="6">
    <source>
        <dbReference type="ARBA" id="ARBA00022964"/>
    </source>
</evidence>
<dbReference type="InterPro" id="IPR013083">
    <property type="entry name" value="Znf_RING/FYVE/PHD"/>
</dbReference>
<organism evidence="13 14">
    <name type="scientific">Steinernema carpocapsae</name>
    <name type="common">Entomopathogenic nematode</name>
    <dbReference type="NCBI Taxonomy" id="34508"/>
    <lineage>
        <taxon>Eukaryota</taxon>
        <taxon>Metazoa</taxon>
        <taxon>Ecdysozoa</taxon>
        <taxon>Nematoda</taxon>
        <taxon>Chromadorea</taxon>
        <taxon>Rhabditida</taxon>
        <taxon>Tylenchina</taxon>
        <taxon>Panagrolaimomorpha</taxon>
        <taxon>Strongyloidoidea</taxon>
        <taxon>Steinernematidae</taxon>
        <taxon>Steinernema</taxon>
    </lineage>
</organism>
<dbReference type="GO" id="GO:0006325">
    <property type="term" value="P:chromatin organization"/>
    <property type="evidence" value="ECO:0007669"/>
    <property type="project" value="UniProtKB-KW"/>
</dbReference>
<dbReference type="GO" id="GO:0008270">
    <property type="term" value="F:zinc ion binding"/>
    <property type="evidence" value="ECO:0007669"/>
    <property type="project" value="UniProtKB-KW"/>
</dbReference>
<dbReference type="PROSITE" id="PS51184">
    <property type="entry name" value="JMJC"/>
    <property type="match status" value="1"/>
</dbReference>
<evidence type="ECO:0000256" key="5">
    <source>
        <dbReference type="ARBA" id="ARBA00022853"/>
    </source>
</evidence>
<dbReference type="Pfam" id="PF00628">
    <property type="entry name" value="PHD"/>
    <property type="match status" value="1"/>
</dbReference>
<keyword evidence="2" id="KW-0479">Metal-binding</keyword>
<dbReference type="InterPro" id="IPR003347">
    <property type="entry name" value="JmjC_dom"/>
</dbReference>
<dbReference type="OrthoDB" id="5876800at2759"/>
<reference evidence="13 14" key="2">
    <citation type="journal article" date="2019" name="G3 (Bethesda)">
        <title>Hybrid Assembly of the Genome of the Entomopathogenic Nematode Steinernema carpocapsae Identifies the X-Chromosome.</title>
        <authorList>
            <person name="Serra L."/>
            <person name="Macchietto M."/>
            <person name="Macias-Munoz A."/>
            <person name="McGill C.J."/>
            <person name="Rodriguez I.M."/>
            <person name="Rodriguez B."/>
            <person name="Murad R."/>
            <person name="Mortazavi A."/>
        </authorList>
    </citation>
    <scope>NUCLEOTIDE SEQUENCE [LARGE SCALE GENOMIC DNA]</scope>
    <source>
        <strain evidence="13 14">ALL</strain>
    </source>
</reference>
<sequence length="578" mass="67081">MCSKSDKTAISKRKFQFSICLLFGQSTSSSPTEEEDDMRRDWICCDVCEKWYHYSCVAIEEWEILIIDKYHCPSCVPTRGPSLQRKAANRHRYEFYRLNADHLPVQIGTPKWMDSFVPREGDFPSPPEDMIRVLEDGHKLKNFWKDDQVWKTPFKIKNKDGLGLKVPEPGFTFADVVDIMGRDRSVDTIDVYGQNTYPMSLGRFLDLYQSENRERLYNILSLEFSTCPKMSELVAPPSIVGEISWVHRFWPEVKHSAHKHLFKEGEFSEELNWVKTCNKTTQVYDPYEEHKKARPDVALFCLAGMGGSFTDFHIDFGGSSVWYNVFKGQKIFYVVEPTEENIGMYDQLQRSQLKYENFLSDQEGVTTYRVVVNEGETLLIPSGWIHAVYTPVDSLVFGGNFLHSLNIKMQIRMNFMEAEQNISVRFRYPSFELCNRYAASVILTTLRKCRKTYSHLPKHFEDGMQTLISAMRRWDKTEAKSDYAWCHPSYGNLTENLRNEFLKYKKRMRKRPPPSEPSVPVAPKPEKVKRVFLSNTINLKPVSNVVLSATPVKKTPSPVDSKSKSKSTSLMLLRLRLR</sequence>
<keyword evidence="9" id="KW-0805">Transcription regulation</keyword>
<dbReference type="AlphaFoldDB" id="A0A4U5PIW6"/>
<evidence type="ECO:0000313" key="14">
    <source>
        <dbReference type="Proteomes" id="UP000298663"/>
    </source>
</evidence>
<dbReference type="CDD" id="cd15517">
    <property type="entry name" value="PHD_TCF19_like"/>
    <property type="match status" value="1"/>
</dbReference>
<dbReference type="InterPro" id="IPR019787">
    <property type="entry name" value="Znf_PHD-finger"/>
</dbReference>
<evidence type="ECO:0000256" key="8">
    <source>
        <dbReference type="ARBA" id="ARBA00023004"/>
    </source>
</evidence>
<accession>A0A4U5PIW6</accession>
<comment type="caution">
    <text evidence="13">The sequence shown here is derived from an EMBL/GenBank/DDBJ whole genome shotgun (WGS) entry which is preliminary data.</text>
</comment>
<evidence type="ECO:0000256" key="11">
    <source>
        <dbReference type="ARBA" id="ARBA00023242"/>
    </source>
</evidence>
<evidence type="ECO:0000256" key="9">
    <source>
        <dbReference type="ARBA" id="ARBA00023015"/>
    </source>
</evidence>
<dbReference type="PANTHER" id="PTHR23123">
    <property type="entry name" value="PHD/F-BOX CONTAINING PROTEIN"/>
    <property type="match status" value="1"/>
</dbReference>
<dbReference type="Gene3D" id="1.20.58.1360">
    <property type="match status" value="1"/>
</dbReference>
<dbReference type="Pfam" id="PF02373">
    <property type="entry name" value="JmjC"/>
    <property type="match status" value="1"/>
</dbReference>
<dbReference type="Proteomes" id="UP000298663">
    <property type="component" value="Unassembled WGS sequence"/>
</dbReference>
<evidence type="ECO:0000256" key="1">
    <source>
        <dbReference type="ARBA" id="ARBA00004123"/>
    </source>
</evidence>
<evidence type="ECO:0000256" key="10">
    <source>
        <dbReference type="ARBA" id="ARBA00023163"/>
    </source>
</evidence>
<evidence type="ECO:0000256" key="7">
    <source>
        <dbReference type="ARBA" id="ARBA00023002"/>
    </source>
</evidence>
<dbReference type="GO" id="GO:0005634">
    <property type="term" value="C:nucleus"/>
    <property type="evidence" value="ECO:0007669"/>
    <property type="project" value="UniProtKB-SubCell"/>
</dbReference>
<dbReference type="SUPFAM" id="SSF51197">
    <property type="entry name" value="Clavaminate synthase-like"/>
    <property type="match status" value="1"/>
</dbReference>
<dbReference type="SMART" id="SM00249">
    <property type="entry name" value="PHD"/>
    <property type="match status" value="1"/>
</dbReference>
<evidence type="ECO:0000256" key="3">
    <source>
        <dbReference type="ARBA" id="ARBA00022771"/>
    </source>
</evidence>
<keyword evidence="7" id="KW-0560">Oxidoreductase</keyword>
<keyword evidence="4" id="KW-0862">Zinc</keyword>
<dbReference type="SMART" id="SM00558">
    <property type="entry name" value="JmjC"/>
    <property type="match status" value="1"/>
</dbReference>
<keyword evidence="11" id="KW-0539">Nucleus</keyword>
<dbReference type="SUPFAM" id="SSF57903">
    <property type="entry name" value="FYVE/PHD zinc finger"/>
    <property type="match status" value="1"/>
</dbReference>
<evidence type="ECO:0000313" key="13">
    <source>
        <dbReference type="EMBL" id="TKR96579.1"/>
    </source>
</evidence>
<comment type="subcellular location">
    <subcellularLocation>
        <location evidence="1">Nucleus</location>
    </subcellularLocation>
</comment>
<keyword evidence="3" id="KW-0863">Zinc-finger</keyword>
<dbReference type="Gene3D" id="3.30.40.10">
    <property type="entry name" value="Zinc/RING finger domain, C3HC4 (zinc finger)"/>
    <property type="match status" value="1"/>
</dbReference>
<gene>
    <name evidence="13" type="ORF">L596_010580</name>
</gene>
<reference evidence="13 14" key="1">
    <citation type="journal article" date="2015" name="Genome Biol.">
        <title>Comparative genomics of Steinernema reveals deeply conserved gene regulatory networks.</title>
        <authorList>
            <person name="Dillman A.R."/>
            <person name="Macchietto M."/>
            <person name="Porter C.F."/>
            <person name="Rogers A."/>
            <person name="Williams B."/>
            <person name="Antoshechkin I."/>
            <person name="Lee M.M."/>
            <person name="Goodwin Z."/>
            <person name="Lu X."/>
            <person name="Lewis E.E."/>
            <person name="Goodrich-Blair H."/>
            <person name="Stock S.P."/>
            <person name="Adams B.J."/>
            <person name="Sternberg P.W."/>
            <person name="Mortazavi A."/>
        </authorList>
    </citation>
    <scope>NUCLEOTIDE SEQUENCE [LARGE SCALE GENOMIC DNA]</scope>
    <source>
        <strain evidence="13 14">ALL</strain>
    </source>
</reference>
<keyword evidence="8" id="KW-0408">Iron</keyword>
<dbReference type="InterPro" id="IPR001965">
    <property type="entry name" value="Znf_PHD"/>
</dbReference>
<dbReference type="EMBL" id="AZBU02000002">
    <property type="protein sequence ID" value="TKR96579.1"/>
    <property type="molecule type" value="Genomic_DNA"/>
</dbReference>
<evidence type="ECO:0000259" key="12">
    <source>
        <dbReference type="PROSITE" id="PS51184"/>
    </source>
</evidence>
<keyword evidence="10" id="KW-0804">Transcription</keyword>
<keyword evidence="6" id="KW-0223">Dioxygenase</keyword>
<feature type="domain" description="JmjC" evidence="12">
    <location>
        <begin position="216"/>
        <end position="418"/>
    </location>
</feature>
<keyword evidence="14" id="KW-1185">Reference proteome</keyword>
<protein>
    <recommendedName>
        <fullName evidence="12">JmjC domain-containing protein</fullName>
    </recommendedName>
</protein>
<dbReference type="InterPro" id="IPR050690">
    <property type="entry name" value="JHDM1_Histone_Demethylase"/>
</dbReference>
<name>A0A4U5PIW6_STECR</name>
<dbReference type="InterPro" id="IPR011011">
    <property type="entry name" value="Znf_FYVE_PHD"/>
</dbReference>
<proteinExistence type="predicted"/>
<dbReference type="Pfam" id="PF17811">
    <property type="entry name" value="JHD"/>
    <property type="match status" value="1"/>
</dbReference>
<evidence type="ECO:0000256" key="2">
    <source>
        <dbReference type="ARBA" id="ARBA00022723"/>
    </source>
</evidence>